<sequence>MLKRGLAITRTIHDRYAPKKRNPYNEIECSDHYARAMSSYGVFTAVCGFEYHGPKGHIAFSPKLSPDNFKAAFTSANGWGSFSQIRTPAEQKERIETLWGSLRVQSLAFDLPEGTVPGTISAKHAGQTIKLDHSVKENRVTINFTKPVRIESNQAIDVKIIFKSINQSQTSNN</sequence>
<evidence type="ECO:0000313" key="1">
    <source>
        <dbReference type="EMBL" id="GAI08013.1"/>
    </source>
</evidence>
<dbReference type="EMBL" id="BARV01006100">
    <property type="protein sequence ID" value="GAI08013.1"/>
    <property type="molecule type" value="Genomic_DNA"/>
</dbReference>
<proteinExistence type="predicted"/>
<gene>
    <name evidence="1" type="ORF">S06H3_12468</name>
</gene>
<name>X1KMW9_9ZZZZ</name>
<comment type="caution">
    <text evidence="1">The sequence shown here is derived from an EMBL/GenBank/DDBJ whole genome shotgun (WGS) entry which is preliminary data.</text>
</comment>
<organism evidence="1">
    <name type="scientific">marine sediment metagenome</name>
    <dbReference type="NCBI Taxonomy" id="412755"/>
    <lineage>
        <taxon>unclassified sequences</taxon>
        <taxon>metagenomes</taxon>
        <taxon>ecological metagenomes</taxon>
    </lineage>
</organism>
<reference evidence="1" key="1">
    <citation type="journal article" date="2014" name="Front. Microbiol.">
        <title>High frequency of phylogenetically diverse reductive dehalogenase-homologous genes in deep subseafloor sedimentary metagenomes.</title>
        <authorList>
            <person name="Kawai M."/>
            <person name="Futagami T."/>
            <person name="Toyoda A."/>
            <person name="Takaki Y."/>
            <person name="Nishi S."/>
            <person name="Hori S."/>
            <person name="Arai W."/>
            <person name="Tsubouchi T."/>
            <person name="Morono Y."/>
            <person name="Uchiyama I."/>
            <person name="Ito T."/>
            <person name="Fujiyama A."/>
            <person name="Inagaki F."/>
            <person name="Takami H."/>
        </authorList>
    </citation>
    <scope>NUCLEOTIDE SEQUENCE</scope>
    <source>
        <strain evidence="1">Expedition CK06-06</strain>
    </source>
</reference>
<protein>
    <submittedName>
        <fullName evidence="1">Uncharacterized protein</fullName>
    </submittedName>
</protein>
<dbReference type="AlphaFoldDB" id="X1KMW9"/>
<accession>X1KMW9</accession>